<dbReference type="Gene3D" id="1.10.405.10">
    <property type="entry name" value="Guanine Nucleotide Dissociation Inhibitor, domain 1"/>
    <property type="match status" value="1"/>
</dbReference>
<reference evidence="2" key="2">
    <citation type="submission" date="2020-02" db="EMBL/GenBank/DDBJ databases">
        <authorList>
            <person name="Gilchrist C.L.M."/>
            <person name="Chooi Y.-H."/>
        </authorList>
    </citation>
    <scope>NUCLEOTIDE SEQUENCE</scope>
    <source>
        <strain evidence="2">MST-FP2251</strain>
    </source>
</reference>
<dbReference type="AlphaFoldDB" id="A0AAD4CKC2"/>
<dbReference type="GO" id="GO:0016491">
    <property type="term" value="F:oxidoreductase activity"/>
    <property type="evidence" value="ECO:0007669"/>
    <property type="project" value="InterPro"/>
</dbReference>
<organism evidence="2 3">
    <name type="scientific">Aspergillus nanangensis</name>
    <dbReference type="NCBI Taxonomy" id="2582783"/>
    <lineage>
        <taxon>Eukaryota</taxon>
        <taxon>Fungi</taxon>
        <taxon>Dikarya</taxon>
        <taxon>Ascomycota</taxon>
        <taxon>Pezizomycotina</taxon>
        <taxon>Eurotiomycetes</taxon>
        <taxon>Eurotiomycetidae</taxon>
        <taxon>Eurotiales</taxon>
        <taxon>Aspergillaceae</taxon>
        <taxon>Aspergillus</taxon>
        <taxon>Aspergillus subgen. Circumdati</taxon>
    </lineage>
</organism>
<dbReference type="PANTHER" id="PTHR42923">
    <property type="entry name" value="PROTOPORPHYRINOGEN OXIDASE"/>
    <property type="match status" value="1"/>
</dbReference>
<feature type="domain" description="Amine oxidase" evidence="1">
    <location>
        <begin position="17"/>
        <end position="287"/>
    </location>
</feature>
<dbReference type="InterPro" id="IPR002937">
    <property type="entry name" value="Amino_oxidase"/>
</dbReference>
<dbReference type="Gene3D" id="3.50.50.60">
    <property type="entry name" value="FAD/NAD(P)-binding domain"/>
    <property type="match status" value="1"/>
</dbReference>
<sequence length="514" mass="58184">MPVLRPERVAIIGGGCTGITCFWALQNTSYDVHLFEASSNLGGRIRSVPFEYNGQWTDVDTESPSFNAEASPNLVSLLRFLGITTSLMPFSFSTSDGGNIVEWSKNVFKGVLQHPWALCKKETYGMLLDVIWFKYLGQDLLLMDNQKLDLPLAPPEYFCVDEYLSRERYSSSLMGKYISPLLSVLWRTNVLDYISQFPAKALIQCLRNHNHFRSLELIPKWRRIDLGTSRFMRTMTKDFKPAHIHLHTRVESVHRAGETEYQIVTSGDQSDLNFDRIIFAIDGRDILKILHSNIDAKEKEILQGLRVLTNRVVLHSDSIFVPGTDYSWTACNYVLSLTNPYKQHDRKNALGPKTRSKSCLTSNVNSLQNIPTSRAGRIFITLNPFTPPNPRLVQGVWEFTDSELRTGTLIAQNGLRSIQNKRGLTYGFRWTGCGFLEDSVTAGLEIATKYFGAQVPFELVHHDDPMDSSEALHLGLVGQLVRTAISLVRIYGLLLEISLLVLFKIRIQALTVLF</sequence>
<keyword evidence="3" id="KW-1185">Reference proteome</keyword>
<dbReference type="InterPro" id="IPR036188">
    <property type="entry name" value="FAD/NAD-bd_sf"/>
</dbReference>
<evidence type="ECO:0000259" key="1">
    <source>
        <dbReference type="Pfam" id="PF01593"/>
    </source>
</evidence>
<accession>A0AAD4CKC2</accession>
<dbReference type="InterPro" id="IPR050464">
    <property type="entry name" value="Zeta_carotene_desat/Oxidored"/>
</dbReference>
<gene>
    <name evidence="2" type="ORF">FE257_009245</name>
</gene>
<proteinExistence type="predicted"/>
<comment type="caution">
    <text evidence="2">The sequence shown here is derived from an EMBL/GenBank/DDBJ whole genome shotgun (WGS) entry which is preliminary data.</text>
</comment>
<dbReference type="Proteomes" id="UP001194746">
    <property type="component" value="Unassembled WGS sequence"/>
</dbReference>
<reference evidence="2" key="1">
    <citation type="journal article" date="2019" name="Beilstein J. Org. Chem.">
        <title>Nanangenines: drimane sesquiterpenoids as the dominant metabolite cohort of a novel Australian fungus, Aspergillus nanangensis.</title>
        <authorList>
            <person name="Lacey H.J."/>
            <person name="Gilchrist C.L.M."/>
            <person name="Crombie A."/>
            <person name="Kalaitzis J.A."/>
            <person name="Vuong D."/>
            <person name="Rutledge P.J."/>
            <person name="Turner P."/>
            <person name="Pitt J.I."/>
            <person name="Lacey E."/>
            <person name="Chooi Y.H."/>
            <person name="Piggott A.M."/>
        </authorList>
    </citation>
    <scope>NUCLEOTIDE SEQUENCE</scope>
    <source>
        <strain evidence="2">MST-FP2251</strain>
    </source>
</reference>
<dbReference type="Gene3D" id="3.90.660.10">
    <property type="match status" value="1"/>
</dbReference>
<evidence type="ECO:0000313" key="2">
    <source>
        <dbReference type="EMBL" id="KAF9888109.1"/>
    </source>
</evidence>
<dbReference type="Pfam" id="PF01593">
    <property type="entry name" value="Amino_oxidase"/>
    <property type="match status" value="1"/>
</dbReference>
<evidence type="ECO:0000313" key="3">
    <source>
        <dbReference type="Proteomes" id="UP001194746"/>
    </source>
</evidence>
<name>A0AAD4CKC2_ASPNN</name>
<dbReference type="PANTHER" id="PTHR42923:SF17">
    <property type="entry name" value="AMINE OXIDASE DOMAIN-CONTAINING PROTEIN"/>
    <property type="match status" value="1"/>
</dbReference>
<dbReference type="SUPFAM" id="SSF51905">
    <property type="entry name" value="FAD/NAD(P)-binding domain"/>
    <property type="match status" value="1"/>
</dbReference>
<dbReference type="EMBL" id="VCAU01000051">
    <property type="protein sequence ID" value="KAF9888109.1"/>
    <property type="molecule type" value="Genomic_DNA"/>
</dbReference>
<protein>
    <recommendedName>
        <fullName evidence="1">Amine oxidase domain-containing protein</fullName>
    </recommendedName>
</protein>